<sequence>ALRATHVGYVSGGSCRVEERPLRDSDFSEADRGVRNSLGGGDDDDSNAELSAAEAKAARELERQRQKRLSAAPKKIATIESKVDALEAELQEIDGAMLQAGADVAKLAELGAAREGVQQRVDGLYAEWEELEELLAASQPVGSGG</sequence>
<evidence type="ECO:0000256" key="1">
    <source>
        <dbReference type="ARBA" id="ARBA00022741"/>
    </source>
</evidence>
<feature type="domain" description="ABC transporter Uup C-terminal" evidence="4">
    <location>
        <begin position="74"/>
        <end position="133"/>
    </location>
</feature>
<organism evidence="5 6">
    <name type="scientific">Emiliania huxleyi (strain CCMP1516)</name>
    <dbReference type="NCBI Taxonomy" id="280463"/>
    <lineage>
        <taxon>Eukaryota</taxon>
        <taxon>Haptista</taxon>
        <taxon>Haptophyta</taxon>
        <taxon>Prymnesiophyceae</taxon>
        <taxon>Isochrysidales</taxon>
        <taxon>Noelaerhabdaceae</taxon>
        <taxon>Emiliania</taxon>
    </lineage>
</organism>
<proteinExistence type="predicted"/>
<name>A0A0D3I963_EMIH1</name>
<evidence type="ECO:0000259" key="4">
    <source>
        <dbReference type="Pfam" id="PF16326"/>
    </source>
</evidence>
<dbReference type="PaxDb" id="2903-EOD07798"/>
<reference evidence="6" key="1">
    <citation type="journal article" date="2013" name="Nature">
        <title>Pan genome of the phytoplankton Emiliania underpins its global distribution.</title>
        <authorList>
            <person name="Read B.A."/>
            <person name="Kegel J."/>
            <person name="Klute M.J."/>
            <person name="Kuo A."/>
            <person name="Lefebvre S.C."/>
            <person name="Maumus F."/>
            <person name="Mayer C."/>
            <person name="Miller J."/>
            <person name="Monier A."/>
            <person name="Salamov A."/>
            <person name="Young J."/>
            <person name="Aguilar M."/>
            <person name="Claverie J.M."/>
            <person name="Frickenhaus S."/>
            <person name="Gonzalez K."/>
            <person name="Herman E.K."/>
            <person name="Lin Y.C."/>
            <person name="Napier J."/>
            <person name="Ogata H."/>
            <person name="Sarno A.F."/>
            <person name="Shmutz J."/>
            <person name="Schroeder D."/>
            <person name="de Vargas C."/>
            <person name="Verret F."/>
            <person name="von Dassow P."/>
            <person name="Valentin K."/>
            <person name="Van de Peer Y."/>
            <person name="Wheeler G."/>
            <person name="Dacks J.B."/>
            <person name="Delwiche C.F."/>
            <person name="Dyhrman S.T."/>
            <person name="Glockner G."/>
            <person name="John U."/>
            <person name="Richards T."/>
            <person name="Worden A.Z."/>
            <person name="Zhang X."/>
            <person name="Grigoriev I.V."/>
            <person name="Allen A.E."/>
            <person name="Bidle K."/>
            <person name="Borodovsky M."/>
            <person name="Bowler C."/>
            <person name="Brownlee C."/>
            <person name="Cock J.M."/>
            <person name="Elias M."/>
            <person name="Gladyshev V.N."/>
            <person name="Groth M."/>
            <person name="Guda C."/>
            <person name="Hadaegh A."/>
            <person name="Iglesias-Rodriguez M.D."/>
            <person name="Jenkins J."/>
            <person name="Jones B.M."/>
            <person name="Lawson T."/>
            <person name="Leese F."/>
            <person name="Lindquist E."/>
            <person name="Lobanov A."/>
            <person name="Lomsadze A."/>
            <person name="Malik S.B."/>
            <person name="Marsh M.E."/>
            <person name="Mackinder L."/>
            <person name="Mock T."/>
            <person name="Mueller-Roeber B."/>
            <person name="Pagarete A."/>
            <person name="Parker M."/>
            <person name="Probert I."/>
            <person name="Quesneville H."/>
            <person name="Raines C."/>
            <person name="Rensing S.A."/>
            <person name="Riano-Pachon D.M."/>
            <person name="Richier S."/>
            <person name="Rokitta S."/>
            <person name="Shiraiwa Y."/>
            <person name="Soanes D.M."/>
            <person name="van der Giezen M."/>
            <person name="Wahlund T.M."/>
            <person name="Williams B."/>
            <person name="Wilson W."/>
            <person name="Wolfe G."/>
            <person name="Wurch L.L."/>
        </authorList>
    </citation>
    <scope>NUCLEOTIDE SEQUENCE</scope>
</reference>
<evidence type="ECO:0000256" key="3">
    <source>
        <dbReference type="SAM" id="MobiDB-lite"/>
    </source>
</evidence>
<keyword evidence="6" id="KW-1185">Reference proteome</keyword>
<protein>
    <recommendedName>
        <fullName evidence="4">ABC transporter Uup C-terminal domain-containing protein</fullName>
    </recommendedName>
</protein>
<feature type="region of interest" description="Disordered" evidence="3">
    <location>
        <begin position="20"/>
        <end position="66"/>
    </location>
</feature>
<keyword evidence="1" id="KW-0547">Nucleotide-binding</keyword>
<dbReference type="Proteomes" id="UP000013827">
    <property type="component" value="Unassembled WGS sequence"/>
</dbReference>
<dbReference type="InterPro" id="IPR032524">
    <property type="entry name" value="ABC_tran_C"/>
</dbReference>
<evidence type="ECO:0000256" key="2">
    <source>
        <dbReference type="ARBA" id="ARBA00022840"/>
    </source>
</evidence>
<evidence type="ECO:0000313" key="6">
    <source>
        <dbReference type="Proteomes" id="UP000013827"/>
    </source>
</evidence>
<dbReference type="AlphaFoldDB" id="A0A0D3I963"/>
<keyword evidence="2" id="KW-0067">ATP-binding</keyword>
<dbReference type="GO" id="GO:0003677">
    <property type="term" value="F:DNA binding"/>
    <property type="evidence" value="ECO:0007669"/>
    <property type="project" value="InterPro"/>
</dbReference>
<dbReference type="Pfam" id="PF16326">
    <property type="entry name" value="ABC_tran_CTD"/>
    <property type="match status" value="1"/>
</dbReference>
<dbReference type="eggNOG" id="ENOG502SZXQ">
    <property type="taxonomic scope" value="Eukaryota"/>
</dbReference>
<feature type="compositionally biased region" description="Basic and acidic residues" evidence="3">
    <location>
        <begin position="20"/>
        <end position="34"/>
    </location>
</feature>
<dbReference type="InterPro" id="IPR037118">
    <property type="entry name" value="Val-tRNA_synth_C_sf"/>
</dbReference>
<dbReference type="KEGG" id="ehx:EMIHUDRAFT_258513"/>
<dbReference type="HOGENOM" id="CLU_1791950_0_0_1"/>
<dbReference type="GeneID" id="17253949"/>
<dbReference type="RefSeq" id="XP_005760227.1">
    <property type="nucleotide sequence ID" value="XM_005760170.1"/>
</dbReference>
<evidence type="ECO:0000313" key="5">
    <source>
        <dbReference type="EnsemblProtists" id="EOD07798"/>
    </source>
</evidence>
<dbReference type="EnsemblProtists" id="EOD07798">
    <property type="protein sequence ID" value="EOD07798"/>
    <property type="gene ID" value="EMIHUDRAFT_258513"/>
</dbReference>
<dbReference type="Gene3D" id="1.10.287.380">
    <property type="entry name" value="Valyl-tRNA synthetase, C-terminal domain"/>
    <property type="match status" value="1"/>
</dbReference>
<dbReference type="GO" id="GO:0005524">
    <property type="term" value="F:ATP binding"/>
    <property type="evidence" value="ECO:0007669"/>
    <property type="project" value="UniProtKB-KW"/>
</dbReference>
<reference evidence="5" key="2">
    <citation type="submission" date="2024-10" db="UniProtKB">
        <authorList>
            <consortium name="EnsemblProtists"/>
        </authorList>
    </citation>
    <scope>IDENTIFICATION</scope>
</reference>
<accession>A0A0D3I963</accession>